<name>A0A9W7Y6G3_9FUNG</name>
<feature type="region of interest" description="Disordered" evidence="1">
    <location>
        <begin position="33"/>
        <end position="60"/>
    </location>
</feature>
<evidence type="ECO:0000313" key="2">
    <source>
        <dbReference type="EMBL" id="KAJ1724682.1"/>
    </source>
</evidence>
<accession>A0A9W7Y6G3</accession>
<comment type="caution">
    <text evidence="2">The sequence shown here is derived from an EMBL/GenBank/DDBJ whole genome shotgun (WGS) entry which is preliminary data.</text>
</comment>
<dbReference type="AlphaFoldDB" id="A0A9W7Y6G3"/>
<proteinExistence type="predicted"/>
<evidence type="ECO:0000256" key="1">
    <source>
        <dbReference type="SAM" id="MobiDB-lite"/>
    </source>
</evidence>
<sequence length="259" mass="28630">MFSVVNAYPELGRVDLGESVLYKLEHQVNFDALDTSKPTPGTRSVAMPENADIGNTQSGSQLASDAESMVHLNFPKVTEESLKRSHVYTARASRVKACVILSKPADEGGGQGPVIEFVTNTISSIYSGDVDADELIGTPFLSLVASEDITKAALYMDNLFRISKPQLCAIRLVRHPMPSDNEQHPEDTEPIEIEAFGASSNDKLMLLCQKVRRKPRSTIIPANADDQYDDDMPYMTLEEIISSDPESSDINEQWYEFPL</sequence>
<dbReference type="EMBL" id="JANBOI010002089">
    <property type="protein sequence ID" value="KAJ1724682.1"/>
    <property type="molecule type" value="Genomic_DNA"/>
</dbReference>
<reference evidence="2" key="1">
    <citation type="submission" date="2022-07" db="EMBL/GenBank/DDBJ databases">
        <title>Phylogenomic reconstructions and comparative analyses of Kickxellomycotina fungi.</title>
        <authorList>
            <person name="Reynolds N.K."/>
            <person name="Stajich J.E."/>
            <person name="Barry K."/>
            <person name="Grigoriev I.V."/>
            <person name="Crous P."/>
            <person name="Smith M.E."/>
        </authorList>
    </citation>
    <scope>NUCLEOTIDE SEQUENCE</scope>
    <source>
        <strain evidence="2">BCRC 34381</strain>
    </source>
</reference>
<keyword evidence="3" id="KW-1185">Reference proteome</keyword>
<dbReference type="OrthoDB" id="411251at2759"/>
<protein>
    <submittedName>
        <fullName evidence="2">Uncharacterized protein</fullName>
    </submittedName>
</protein>
<evidence type="ECO:0000313" key="3">
    <source>
        <dbReference type="Proteomes" id="UP001143981"/>
    </source>
</evidence>
<dbReference type="Proteomes" id="UP001143981">
    <property type="component" value="Unassembled WGS sequence"/>
</dbReference>
<organism evidence="2 3">
    <name type="scientific">Coemansia biformis</name>
    <dbReference type="NCBI Taxonomy" id="1286918"/>
    <lineage>
        <taxon>Eukaryota</taxon>
        <taxon>Fungi</taxon>
        <taxon>Fungi incertae sedis</taxon>
        <taxon>Zoopagomycota</taxon>
        <taxon>Kickxellomycotina</taxon>
        <taxon>Kickxellomycetes</taxon>
        <taxon>Kickxellales</taxon>
        <taxon>Kickxellaceae</taxon>
        <taxon>Coemansia</taxon>
    </lineage>
</organism>
<gene>
    <name evidence="2" type="ORF">LPJ61_005711</name>
</gene>